<evidence type="ECO:0000256" key="1">
    <source>
        <dbReference type="SAM" id="MobiDB-lite"/>
    </source>
</evidence>
<feature type="transmembrane region" description="Helical" evidence="2">
    <location>
        <begin position="230"/>
        <end position="252"/>
    </location>
</feature>
<evidence type="ECO:0000313" key="4">
    <source>
        <dbReference type="Proteomes" id="UP000237481"/>
    </source>
</evidence>
<accession>A0A2S4LB07</accession>
<sequence>MNFQHTTPPTTVSSSRMSSSSPPSSAGATATVRKLLALTTPFVQPSGCSQWTPTSVDTSTFTGSKAIAAVLMSSQDPSCYPSGWADVVPVHRFSFSPGVCPSGWVYHSMAEEGVKRTSTANCCESGFNYLDFEHRELVSDKTRRCGRWTTGIATGTGDGRSEGGRTLLVHEAWIITWAASDTSTLSPVPPTLTNSMIVPTWTPGQVIPDGEYDQMPPSDRSRFLPESAQWFLMVGMPIIGALLIGSCVFCCVRSSKKKRREKRAAAMDAQRAFTEVVVARDATKSSNR</sequence>
<feature type="region of interest" description="Disordered" evidence="1">
    <location>
        <begin position="1"/>
        <end position="27"/>
    </location>
</feature>
<evidence type="ECO:0000256" key="2">
    <source>
        <dbReference type="SAM" id="Phobius"/>
    </source>
</evidence>
<protein>
    <submittedName>
        <fullName evidence="3">Uncharacterized protein</fullName>
    </submittedName>
</protein>
<proteinExistence type="predicted"/>
<name>A0A2S4LB07_9HYPO</name>
<gene>
    <name evidence="3" type="ORF">TPAR_00203</name>
</gene>
<organism evidence="3 4">
    <name type="scientific">Tolypocladium paradoxum</name>
    <dbReference type="NCBI Taxonomy" id="94208"/>
    <lineage>
        <taxon>Eukaryota</taxon>
        <taxon>Fungi</taxon>
        <taxon>Dikarya</taxon>
        <taxon>Ascomycota</taxon>
        <taxon>Pezizomycotina</taxon>
        <taxon>Sordariomycetes</taxon>
        <taxon>Hypocreomycetidae</taxon>
        <taxon>Hypocreales</taxon>
        <taxon>Ophiocordycipitaceae</taxon>
        <taxon>Tolypocladium</taxon>
    </lineage>
</organism>
<dbReference type="EMBL" id="PKSG01000027">
    <property type="protein sequence ID" value="POR39607.1"/>
    <property type="molecule type" value="Genomic_DNA"/>
</dbReference>
<keyword evidence="2" id="KW-0472">Membrane</keyword>
<dbReference type="Proteomes" id="UP000237481">
    <property type="component" value="Unassembled WGS sequence"/>
</dbReference>
<keyword evidence="2" id="KW-1133">Transmembrane helix</keyword>
<dbReference type="AlphaFoldDB" id="A0A2S4LB07"/>
<reference evidence="3 4" key="1">
    <citation type="submission" date="2018-01" db="EMBL/GenBank/DDBJ databases">
        <title>Harnessing the power of phylogenomics to disentangle the directionality and signatures of interkingdom host jumping in the parasitic fungal genus Tolypocladium.</title>
        <authorList>
            <person name="Quandt C.A."/>
            <person name="Patterson W."/>
            <person name="Spatafora J.W."/>
        </authorList>
    </citation>
    <scope>NUCLEOTIDE SEQUENCE [LARGE SCALE GENOMIC DNA]</scope>
    <source>
        <strain evidence="3 4">NRBC 100945</strain>
    </source>
</reference>
<keyword evidence="2" id="KW-0812">Transmembrane</keyword>
<comment type="caution">
    <text evidence="3">The sequence shown here is derived from an EMBL/GenBank/DDBJ whole genome shotgun (WGS) entry which is preliminary data.</text>
</comment>
<dbReference type="OrthoDB" id="4364105at2759"/>
<feature type="compositionally biased region" description="Low complexity" evidence="1">
    <location>
        <begin position="1"/>
        <end position="25"/>
    </location>
</feature>
<keyword evidence="4" id="KW-1185">Reference proteome</keyword>
<evidence type="ECO:0000313" key="3">
    <source>
        <dbReference type="EMBL" id="POR39607.1"/>
    </source>
</evidence>